<gene>
    <name evidence="1" type="ORF">Godav_008468</name>
</gene>
<proteinExistence type="predicted"/>
<feature type="non-terminal residue" evidence="1">
    <location>
        <position position="97"/>
    </location>
</feature>
<name>A0A7J8SAW2_GOSDV</name>
<evidence type="ECO:0000313" key="1">
    <source>
        <dbReference type="EMBL" id="MBA0622970.1"/>
    </source>
</evidence>
<dbReference type="EMBL" id="JABFAC010000009">
    <property type="protein sequence ID" value="MBA0622970.1"/>
    <property type="molecule type" value="Genomic_DNA"/>
</dbReference>
<protein>
    <submittedName>
        <fullName evidence="1">Uncharacterized protein</fullName>
    </submittedName>
</protein>
<dbReference type="AlphaFoldDB" id="A0A7J8SAW2"/>
<comment type="caution">
    <text evidence="1">The sequence shown here is derived from an EMBL/GenBank/DDBJ whole genome shotgun (WGS) entry which is preliminary data.</text>
</comment>
<organism evidence="1 2">
    <name type="scientific">Gossypium davidsonii</name>
    <name type="common">Davidson's cotton</name>
    <name type="synonym">Gossypium klotzschianum subsp. davidsonii</name>
    <dbReference type="NCBI Taxonomy" id="34287"/>
    <lineage>
        <taxon>Eukaryota</taxon>
        <taxon>Viridiplantae</taxon>
        <taxon>Streptophyta</taxon>
        <taxon>Embryophyta</taxon>
        <taxon>Tracheophyta</taxon>
        <taxon>Spermatophyta</taxon>
        <taxon>Magnoliopsida</taxon>
        <taxon>eudicotyledons</taxon>
        <taxon>Gunneridae</taxon>
        <taxon>Pentapetalae</taxon>
        <taxon>rosids</taxon>
        <taxon>malvids</taxon>
        <taxon>Malvales</taxon>
        <taxon>Malvaceae</taxon>
        <taxon>Malvoideae</taxon>
        <taxon>Gossypium</taxon>
    </lineage>
</organism>
<evidence type="ECO:0000313" key="2">
    <source>
        <dbReference type="Proteomes" id="UP000593561"/>
    </source>
</evidence>
<dbReference type="Proteomes" id="UP000593561">
    <property type="component" value="Unassembled WGS sequence"/>
</dbReference>
<keyword evidence="2" id="KW-1185">Reference proteome</keyword>
<accession>A0A7J8SAW2</accession>
<reference evidence="1 2" key="1">
    <citation type="journal article" date="2019" name="Genome Biol. Evol.">
        <title>Insights into the evolution of the New World diploid cottons (Gossypium, subgenus Houzingenia) based on genome sequencing.</title>
        <authorList>
            <person name="Grover C.E."/>
            <person name="Arick M.A. 2nd"/>
            <person name="Thrash A."/>
            <person name="Conover J.L."/>
            <person name="Sanders W.S."/>
            <person name="Peterson D.G."/>
            <person name="Frelichowski J.E."/>
            <person name="Scheffler J.A."/>
            <person name="Scheffler B.E."/>
            <person name="Wendel J.F."/>
        </authorList>
    </citation>
    <scope>NUCLEOTIDE SEQUENCE [LARGE SCALE GENOMIC DNA]</scope>
    <source>
        <strain evidence="1">27</strain>
        <tissue evidence="1">Leaf</tissue>
    </source>
</reference>
<sequence>ERSCRWPQTTLICFAWHGFVLLTPNLLGLLSGSKLSGLTIRPHSMTFYASLILLLDHPKDGSLRSLVSLNSTLMVLHKGRTASQVLEVFFITNLAKF</sequence>